<organism evidence="11 12">
    <name type="scientific">Scheffersomyces stipitis (strain ATCC 58785 / CBS 6054 / NBRC 10063 / NRRL Y-11545)</name>
    <name type="common">Yeast</name>
    <name type="synonym">Pichia stipitis</name>
    <dbReference type="NCBI Taxonomy" id="322104"/>
    <lineage>
        <taxon>Eukaryota</taxon>
        <taxon>Fungi</taxon>
        <taxon>Dikarya</taxon>
        <taxon>Ascomycota</taxon>
        <taxon>Saccharomycotina</taxon>
        <taxon>Pichiomycetes</taxon>
        <taxon>Debaryomycetaceae</taxon>
        <taxon>Scheffersomyces</taxon>
    </lineage>
</organism>
<dbReference type="GO" id="GO:0006665">
    <property type="term" value="P:sphingolipid metabolic process"/>
    <property type="evidence" value="ECO:0007669"/>
    <property type="project" value="UniProtKB-UniRule"/>
</dbReference>
<gene>
    <name evidence="11" type="ORF">PICST_39608</name>
</gene>
<evidence type="ECO:0000256" key="2">
    <source>
        <dbReference type="ARBA" id="ARBA00009187"/>
    </source>
</evidence>
<reference evidence="11 12" key="1">
    <citation type="journal article" date="2007" name="Nat. Biotechnol.">
        <title>Genome sequence of the lignocellulose-bioconverting and xylose-fermenting yeast Pichia stipitis.</title>
        <authorList>
            <person name="Jeffries T.W."/>
            <person name="Grigoriev I.V."/>
            <person name="Grimwood J."/>
            <person name="Laplaza J.M."/>
            <person name="Aerts A."/>
            <person name="Salamov A."/>
            <person name="Schmutz J."/>
            <person name="Lindquist E."/>
            <person name="Dehal P."/>
            <person name="Shapiro H."/>
            <person name="Jin Y.S."/>
            <person name="Passoth V."/>
            <person name="Richardson P.M."/>
        </authorList>
    </citation>
    <scope>NUCLEOTIDE SEQUENCE [LARGE SCALE GENOMIC DNA]</scope>
    <source>
        <strain evidence="12">ATCC 58785 / CBS 6054 / NBRC 10063 / NRRL Y-11545</strain>
    </source>
</reference>
<evidence type="ECO:0000256" key="4">
    <source>
        <dbReference type="ARBA" id="ARBA00022692"/>
    </source>
</evidence>
<evidence type="ECO:0000256" key="7">
    <source>
        <dbReference type="ARBA" id="ARBA00023055"/>
    </source>
</evidence>
<dbReference type="KEGG" id="pic:PICST_39608"/>
<keyword evidence="6 10" id="KW-1133">Transmembrane helix</keyword>
<evidence type="ECO:0000256" key="10">
    <source>
        <dbReference type="RuleBase" id="RU368065"/>
    </source>
</evidence>
<evidence type="ECO:0000313" key="12">
    <source>
        <dbReference type="Proteomes" id="UP000002258"/>
    </source>
</evidence>
<dbReference type="InterPro" id="IPR007290">
    <property type="entry name" value="Arv1"/>
</dbReference>
<dbReference type="Pfam" id="PF04161">
    <property type="entry name" value="Arv1"/>
    <property type="match status" value="1"/>
</dbReference>
<name>A3GHH3_PICST</name>
<dbReference type="GO" id="GO:0000139">
    <property type="term" value="C:Golgi membrane"/>
    <property type="evidence" value="ECO:0007669"/>
    <property type="project" value="UniProtKB-SubCell"/>
</dbReference>
<dbReference type="OMA" id="MLDMNVK"/>
<dbReference type="AlphaFoldDB" id="A3GHH3"/>
<proteinExistence type="inferred from homology"/>
<feature type="transmembrane region" description="Helical" evidence="10">
    <location>
        <begin position="244"/>
        <end position="263"/>
    </location>
</feature>
<keyword evidence="3 10" id="KW-0813">Transport</keyword>
<dbReference type="Proteomes" id="UP000002258">
    <property type="component" value="Chromosome 1"/>
</dbReference>
<sequence length="311" mass="36543">MICIECANTNIDCLFSRYKSEYIKLTICPGCGKIADKYIEYDYVILFIDILLLKKQAYRHLAFNVTELELLKDTQVRPNHKSNADSNVSVVLQCFQFLSRYRSLFRMMFLIILIEVYLMWAFEEKKTHNSISMRFVLNQDTSFQYSYFMAKSVVEQLSLNIMIQILFRYVFGWGKIENKNIGKEYQYGYWTTVLLIGVLVPSSIRLFPILMLIWPYDTATISTTLINIISSINNIEALRVVTDYKYHTIVFILSVSVLFQLSFSKLFMSIILHHYSAIGLNDIFRSEYEEILQQVRDYKSWVRAVQESISS</sequence>
<dbReference type="GO" id="GO:0005789">
    <property type="term" value="C:endoplasmic reticulum membrane"/>
    <property type="evidence" value="ECO:0007669"/>
    <property type="project" value="UniProtKB-SubCell"/>
</dbReference>
<dbReference type="STRING" id="322104.A3GHH3"/>
<keyword evidence="10" id="KW-0333">Golgi apparatus</keyword>
<dbReference type="PANTHER" id="PTHR14467">
    <property type="entry name" value="ARV1"/>
    <property type="match status" value="1"/>
</dbReference>
<dbReference type="eggNOG" id="KOG3134">
    <property type="taxonomic scope" value="Eukaryota"/>
</dbReference>
<dbReference type="EMBL" id="AAVQ01000002">
    <property type="protein sequence ID" value="EAZ62820.2"/>
    <property type="molecule type" value="Genomic_DNA"/>
</dbReference>
<keyword evidence="4 10" id="KW-0812">Transmembrane</keyword>
<comment type="similarity">
    <text evidence="2 10">Belongs to the ARV1 family.</text>
</comment>
<keyword evidence="9 10" id="KW-0472">Membrane</keyword>
<keyword evidence="8 10" id="KW-0443">Lipid metabolism</keyword>
<dbReference type="PANTHER" id="PTHR14467:SF0">
    <property type="entry name" value="PROTEIN ARV1"/>
    <property type="match status" value="1"/>
</dbReference>
<dbReference type="InParanoid" id="A3GHH3"/>
<evidence type="ECO:0000256" key="8">
    <source>
        <dbReference type="ARBA" id="ARBA00023098"/>
    </source>
</evidence>
<feature type="transmembrane region" description="Helical" evidence="10">
    <location>
        <begin position="187"/>
        <end position="214"/>
    </location>
</feature>
<keyword evidence="5 10" id="KW-0256">Endoplasmic reticulum</keyword>
<dbReference type="HOGENOM" id="CLU_057366_2_0_1"/>
<keyword evidence="12" id="KW-1185">Reference proteome</keyword>
<comment type="function">
    <text evidence="10">Regulates also the sphingolipid metabolism.</text>
</comment>
<dbReference type="GeneID" id="4851722"/>
<comment type="function">
    <text evidence="10">Mediator of sterol homeostasis involved in sterol uptake, trafficking and distribution into membranes.</text>
</comment>
<keyword evidence="10" id="KW-0746">Sphingolipid metabolism</keyword>
<evidence type="ECO:0000313" key="11">
    <source>
        <dbReference type="EMBL" id="EAZ62820.2"/>
    </source>
</evidence>
<dbReference type="GO" id="GO:0016125">
    <property type="term" value="P:sterol metabolic process"/>
    <property type="evidence" value="ECO:0007669"/>
    <property type="project" value="UniProtKB-UniRule"/>
</dbReference>
<comment type="subcellular location">
    <subcellularLocation>
        <location evidence="1 10">Endoplasmic reticulum membrane</location>
        <topology evidence="1 10">Multi-pass membrane protein</topology>
    </subcellularLocation>
    <subcellularLocation>
        <location evidence="10">Golgi apparatus membrane</location>
        <topology evidence="10">Multi-pass membrane protein</topology>
    </subcellularLocation>
</comment>
<accession>A3GHH3</accession>
<dbReference type="FunCoup" id="A3GHH3">
    <property type="interactions" value="30"/>
</dbReference>
<dbReference type="OrthoDB" id="2192830at2759"/>
<dbReference type="GO" id="GO:0097036">
    <property type="term" value="P:regulation of plasma membrane sterol distribution"/>
    <property type="evidence" value="ECO:0007669"/>
    <property type="project" value="UniProtKB-UniRule"/>
</dbReference>
<dbReference type="RefSeq" id="XP_001386843.2">
    <property type="nucleotide sequence ID" value="XM_001386806.1"/>
</dbReference>
<evidence type="ECO:0000256" key="6">
    <source>
        <dbReference type="ARBA" id="ARBA00022989"/>
    </source>
</evidence>
<keyword evidence="7 10" id="KW-0445">Lipid transport</keyword>
<evidence type="ECO:0000256" key="5">
    <source>
        <dbReference type="ARBA" id="ARBA00022824"/>
    </source>
</evidence>
<dbReference type="GO" id="GO:0032366">
    <property type="term" value="P:intracellular sterol transport"/>
    <property type="evidence" value="ECO:0007669"/>
    <property type="project" value="UniProtKB-UniRule"/>
</dbReference>
<dbReference type="GO" id="GO:0032541">
    <property type="term" value="C:cortical endoplasmic reticulum"/>
    <property type="evidence" value="ECO:0007669"/>
    <property type="project" value="TreeGrafter"/>
</dbReference>
<evidence type="ECO:0000256" key="1">
    <source>
        <dbReference type="ARBA" id="ARBA00004477"/>
    </source>
</evidence>
<evidence type="ECO:0000256" key="3">
    <source>
        <dbReference type="ARBA" id="ARBA00022448"/>
    </source>
</evidence>
<protein>
    <recommendedName>
        <fullName evidence="10">Protein ARV</fullName>
    </recommendedName>
</protein>
<evidence type="ECO:0000256" key="9">
    <source>
        <dbReference type="ARBA" id="ARBA00023136"/>
    </source>
</evidence>
<comment type="caution">
    <text evidence="11">The sequence shown here is derived from an EMBL/GenBank/DDBJ whole genome shotgun (WGS) entry which is preliminary data.</text>
</comment>
<feature type="transmembrane region" description="Helical" evidence="10">
    <location>
        <begin position="104"/>
        <end position="122"/>
    </location>
</feature>
<feature type="transmembrane region" description="Helical" evidence="10">
    <location>
        <begin position="142"/>
        <end position="167"/>
    </location>
</feature>